<proteinExistence type="predicted"/>
<dbReference type="KEGG" id="aay:WYH_01685"/>
<protein>
    <submittedName>
        <fullName evidence="4">Bifunctional 3-demethylubiquinone-9 3-methyltransferase/ 2-octaprenyl-6-hydroxy phenol methylase</fullName>
    </submittedName>
</protein>
<keyword evidence="5" id="KW-1185">Reference proteome</keyword>
<evidence type="ECO:0000313" key="4">
    <source>
        <dbReference type="EMBL" id="AKH42721.1"/>
    </source>
</evidence>
<dbReference type="EMBL" id="CP011452">
    <property type="protein sequence ID" value="AKH42721.1"/>
    <property type="molecule type" value="Genomic_DNA"/>
</dbReference>
<dbReference type="Proteomes" id="UP000034392">
    <property type="component" value="Chromosome"/>
</dbReference>
<dbReference type="SUPFAM" id="SSF53335">
    <property type="entry name" value="S-adenosyl-L-methionine-dependent methyltransferases"/>
    <property type="match status" value="1"/>
</dbReference>
<dbReference type="Gene3D" id="3.40.50.150">
    <property type="entry name" value="Vaccinia Virus protein VP39"/>
    <property type="match status" value="1"/>
</dbReference>
<keyword evidence="1 4" id="KW-0489">Methyltransferase</keyword>
<gene>
    <name evidence="4" type="ORF">WYH_01685</name>
</gene>
<evidence type="ECO:0000313" key="5">
    <source>
        <dbReference type="Proteomes" id="UP000034392"/>
    </source>
</evidence>
<dbReference type="InterPro" id="IPR008715">
    <property type="entry name" value="SAM-MeTfrase_NodS-like"/>
</dbReference>
<keyword evidence="2" id="KW-0808">Transferase</keyword>
<dbReference type="AlphaFoldDB" id="A0A0F7KU71"/>
<sequence length="194" mass="21609">MTEAPSERRARFDQLFAENPDPWDIDTSDYERGKRKAVLAALGKRRFARMLEVGCAGGALTERLAELASSIVALDVSTKAIELAARRLHRFNSVEFIAAEVPDYWPKGQFDAVILSEVLYFLSAGEILQVSQLAHESVTGNGLCLLVNWIGQNDLPVDGDTAVKLFLDAAPWQVAKARREEFYRLDLLERTPGD</sequence>
<evidence type="ECO:0000256" key="2">
    <source>
        <dbReference type="ARBA" id="ARBA00022679"/>
    </source>
</evidence>
<accession>A0A0F7KU71</accession>
<dbReference type="Pfam" id="PF05401">
    <property type="entry name" value="NodS"/>
    <property type="match status" value="1"/>
</dbReference>
<dbReference type="CDD" id="cd02440">
    <property type="entry name" value="AdoMet_MTases"/>
    <property type="match status" value="1"/>
</dbReference>
<dbReference type="PANTHER" id="PTHR43464">
    <property type="entry name" value="METHYLTRANSFERASE"/>
    <property type="match status" value="1"/>
</dbReference>
<dbReference type="GO" id="GO:0032259">
    <property type="term" value="P:methylation"/>
    <property type="evidence" value="ECO:0007669"/>
    <property type="project" value="UniProtKB-KW"/>
</dbReference>
<name>A0A0F7KU71_9SPHN</name>
<dbReference type="PANTHER" id="PTHR43464:SF19">
    <property type="entry name" value="UBIQUINONE BIOSYNTHESIS O-METHYLTRANSFERASE, MITOCHONDRIAL"/>
    <property type="match status" value="1"/>
</dbReference>
<keyword evidence="3" id="KW-0949">S-adenosyl-L-methionine</keyword>
<evidence type="ECO:0000256" key="3">
    <source>
        <dbReference type="ARBA" id="ARBA00022691"/>
    </source>
</evidence>
<dbReference type="InterPro" id="IPR029063">
    <property type="entry name" value="SAM-dependent_MTases_sf"/>
</dbReference>
<evidence type="ECO:0000256" key="1">
    <source>
        <dbReference type="ARBA" id="ARBA00022603"/>
    </source>
</evidence>
<dbReference type="STRING" id="1267766.WYH_01685"/>
<reference evidence="4" key="1">
    <citation type="submission" date="2015-05" db="EMBL/GenBank/DDBJ databases">
        <title>The complete genome of Altererythrobacter atlanticus strain 26DY36.</title>
        <authorList>
            <person name="Wu Y.-H."/>
            <person name="Cheng H."/>
            <person name="Wu X.-W."/>
        </authorList>
    </citation>
    <scope>NUCLEOTIDE SEQUENCE [LARGE SCALE GENOMIC DNA]</scope>
    <source>
        <strain evidence="4">26DY36</strain>
    </source>
</reference>
<organism evidence="4 5">
    <name type="scientific">Croceibacterium atlanticum</name>
    <dbReference type="NCBI Taxonomy" id="1267766"/>
    <lineage>
        <taxon>Bacteria</taxon>
        <taxon>Pseudomonadati</taxon>
        <taxon>Pseudomonadota</taxon>
        <taxon>Alphaproteobacteria</taxon>
        <taxon>Sphingomonadales</taxon>
        <taxon>Erythrobacteraceae</taxon>
        <taxon>Croceibacterium</taxon>
    </lineage>
</organism>
<dbReference type="GO" id="GO:0008757">
    <property type="term" value="F:S-adenosylmethionine-dependent methyltransferase activity"/>
    <property type="evidence" value="ECO:0007669"/>
    <property type="project" value="InterPro"/>
</dbReference>
<dbReference type="RefSeq" id="WP_046903466.1">
    <property type="nucleotide sequence ID" value="NZ_CP011452.2"/>
</dbReference>
<dbReference type="GO" id="GO:0009312">
    <property type="term" value="P:oligosaccharide biosynthetic process"/>
    <property type="evidence" value="ECO:0007669"/>
    <property type="project" value="InterPro"/>
</dbReference>
<dbReference type="PATRIC" id="fig|1267766.3.peg.1697"/>